<keyword evidence="6 9" id="KW-1133">Transmembrane helix</keyword>
<dbReference type="AlphaFoldDB" id="A0A6B9WCG1"/>
<gene>
    <name evidence="10" type="primary">nad3</name>
</gene>
<dbReference type="PANTHER" id="PTHR11058">
    <property type="entry name" value="NADH-UBIQUINONE OXIDOREDUCTASE CHAIN 3"/>
    <property type="match status" value="1"/>
</dbReference>
<evidence type="ECO:0000256" key="8">
    <source>
        <dbReference type="ARBA" id="ARBA00049551"/>
    </source>
</evidence>
<dbReference type="InterPro" id="IPR038430">
    <property type="entry name" value="NDAH_ubi_oxred_su3_sf"/>
</dbReference>
<dbReference type="Gene3D" id="1.20.58.1610">
    <property type="entry name" value="NADH:ubiquinone/plastoquinone oxidoreductase, chain 3"/>
    <property type="match status" value="1"/>
</dbReference>
<comment type="function">
    <text evidence="9">Core subunit of the mitochondrial membrane respiratory chain NADH dehydrogenase (Complex I) which catalyzes electron transfer from NADH through the respiratory chain, using ubiquinone as an electron acceptor. Essential for the catalytic activity of complex I.</text>
</comment>
<organism evidence="10">
    <name type="scientific">Microdiplogynium sp. XFX</name>
    <dbReference type="NCBI Taxonomy" id="2695875"/>
    <lineage>
        <taxon>Eukaryota</taxon>
        <taxon>Metazoa</taxon>
        <taxon>Ecdysozoa</taxon>
        <taxon>Arthropoda</taxon>
        <taxon>Chelicerata</taxon>
        <taxon>Arachnida</taxon>
        <taxon>Acari</taxon>
        <taxon>Parasitiformes</taxon>
        <taxon>Mesostigmata</taxon>
        <taxon>Antennophorina</taxon>
        <taxon>Celaenopsoidea</taxon>
        <taxon>Diplogyniidae</taxon>
        <taxon>Microdiplogynium</taxon>
    </lineage>
</organism>
<keyword evidence="9" id="KW-0830">Ubiquinone</keyword>
<keyword evidence="9" id="KW-0249">Electron transport</keyword>
<evidence type="ECO:0000256" key="9">
    <source>
        <dbReference type="RuleBase" id="RU003640"/>
    </source>
</evidence>
<feature type="transmembrane region" description="Helical" evidence="9">
    <location>
        <begin position="53"/>
        <end position="71"/>
    </location>
</feature>
<keyword evidence="9" id="KW-0520">NAD</keyword>
<dbReference type="EMBL" id="MK270523">
    <property type="protein sequence ID" value="QHQ98489.1"/>
    <property type="molecule type" value="Genomic_DNA"/>
</dbReference>
<protein>
    <recommendedName>
        <fullName evidence="3 9">NADH-ubiquinone oxidoreductase chain 3</fullName>
        <ecNumber evidence="9">7.1.1.2</ecNumber>
    </recommendedName>
</protein>
<keyword evidence="9" id="KW-0679">Respiratory chain</keyword>
<keyword evidence="9 10" id="KW-0496">Mitochondrion</keyword>
<evidence type="ECO:0000313" key="10">
    <source>
        <dbReference type="EMBL" id="QHQ98489.1"/>
    </source>
</evidence>
<reference evidence="10" key="1">
    <citation type="journal article" date="2019" name="Zool. Scr.">
        <title>Mitochondrial genome reorganization characterizes various lineages of mesostigmatid mites (Acari: Parasitiformes).</title>
        <authorList>
            <person name="Li W.-N."/>
            <person name="Shao R."/>
            <person name="Zhang Q."/>
            <person name="Deng W."/>
            <person name="Xue X.-F."/>
        </authorList>
    </citation>
    <scope>NUCLEOTIDE SEQUENCE</scope>
</reference>
<evidence type="ECO:0000256" key="1">
    <source>
        <dbReference type="ARBA" id="ARBA00004370"/>
    </source>
</evidence>
<evidence type="ECO:0000256" key="5">
    <source>
        <dbReference type="ARBA" id="ARBA00022692"/>
    </source>
</evidence>
<dbReference type="Pfam" id="PF00507">
    <property type="entry name" value="Oxidored_q4"/>
    <property type="match status" value="1"/>
</dbReference>
<evidence type="ECO:0000256" key="7">
    <source>
        <dbReference type="ARBA" id="ARBA00023136"/>
    </source>
</evidence>
<comment type="similarity">
    <text evidence="2 9">Belongs to the complex I subunit 3 family.</text>
</comment>
<keyword evidence="4 9" id="KW-0813">Transport</keyword>
<dbReference type="EC" id="7.1.1.2" evidence="9"/>
<name>A0A6B9WCG1_9ACAR</name>
<dbReference type="GO" id="GO:0008137">
    <property type="term" value="F:NADH dehydrogenase (ubiquinone) activity"/>
    <property type="evidence" value="ECO:0007669"/>
    <property type="project" value="UniProtKB-UniRule"/>
</dbReference>
<comment type="catalytic activity">
    <reaction evidence="8 9">
        <text>a ubiquinone + NADH + 5 H(+)(in) = a ubiquinol + NAD(+) + 4 H(+)(out)</text>
        <dbReference type="Rhea" id="RHEA:29091"/>
        <dbReference type="Rhea" id="RHEA-COMP:9565"/>
        <dbReference type="Rhea" id="RHEA-COMP:9566"/>
        <dbReference type="ChEBI" id="CHEBI:15378"/>
        <dbReference type="ChEBI" id="CHEBI:16389"/>
        <dbReference type="ChEBI" id="CHEBI:17976"/>
        <dbReference type="ChEBI" id="CHEBI:57540"/>
        <dbReference type="ChEBI" id="CHEBI:57945"/>
        <dbReference type="EC" id="7.1.1.2"/>
    </reaction>
</comment>
<dbReference type="PANTHER" id="PTHR11058:SF9">
    <property type="entry name" value="NADH-UBIQUINONE OXIDOREDUCTASE CHAIN 3"/>
    <property type="match status" value="1"/>
</dbReference>
<evidence type="ECO:0000256" key="3">
    <source>
        <dbReference type="ARBA" id="ARBA00021007"/>
    </source>
</evidence>
<evidence type="ECO:0000256" key="2">
    <source>
        <dbReference type="ARBA" id="ARBA00008472"/>
    </source>
</evidence>
<evidence type="ECO:0000256" key="4">
    <source>
        <dbReference type="ARBA" id="ARBA00022448"/>
    </source>
</evidence>
<feature type="transmembrane region" description="Helical" evidence="9">
    <location>
        <begin position="83"/>
        <end position="102"/>
    </location>
</feature>
<dbReference type="InterPro" id="IPR000440">
    <property type="entry name" value="NADH_UbQ/plastoQ_OxRdtase_su3"/>
</dbReference>
<keyword evidence="9" id="KW-1278">Translocase</keyword>
<evidence type="ECO:0000256" key="6">
    <source>
        <dbReference type="ARBA" id="ARBA00022989"/>
    </source>
</evidence>
<sequence>MTFLIITILLSIIILLLSLILTKTSFNNKEMSSPFECGFDPFSSPRSPFSLRFFKITIVFLIFDVEIVLLLPMILTKIMSLHFVINSSMAICIIMAGLIYEWKTGSINWLK</sequence>
<comment type="subcellular location">
    <subcellularLocation>
        <location evidence="1">Membrane</location>
    </subcellularLocation>
    <subcellularLocation>
        <location evidence="9">Mitochondrion membrane</location>
        <topology evidence="9">Multi-pass membrane protein</topology>
    </subcellularLocation>
</comment>
<dbReference type="GO" id="GO:0030964">
    <property type="term" value="C:NADH dehydrogenase complex"/>
    <property type="evidence" value="ECO:0007669"/>
    <property type="project" value="TreeGrafter"/>
</dbReference>
<dbReference type="GO" id="GO:0031966">
    <property type="term" value="C:mitochondrial membrane"/>
    <property type="evidence" value="ECO:0007669"/>
    <property type="project" value="UniProtKB-SubCell"/>
</dbReference>
<accession>A0A6B9WCG1</accession>
<keyword evidence="5 9" id="KW-0812">Transmembrane</keyword>
<keyword evidence="7 9" id="KW-0472">Membrane</keyword>
<geneLocation type="mitochondrion" evidence="10"/>
<proteinExistence type="inferred from homology"/>